<evidence type="ECO:0000256" key="4">
    <source>
        <dbReference type="ARBA" id="ARBA00022554"/>
    </source>
</evidence>
<keyword evidence="15" id="KW-1185">Reference proteome</keyword>
<evidence type="ECO:0000256" key="6">
    <source>
        <dbReference type="ARBA" id="ARBA00022737"/>
    </source>
</evidence>
<feature type="transmembrane region" description="Helical" evidence="11">
    <location>
        <begin position="969"/>
        <end position="989"/>
    </location>
</feature>
<comment type="subcellular location">
    <subcellularLocation>
        <location evidence="1">Vacuole membrane</location>
        <topology evidence="1">Multi-pass membrane protein</topology>
    </subcellularLocation>
</comment>
<dbReference type="Gene3D" id="1.20.1560.10">
    <property type="entry name" value="ABC transporter type 1, transmembrane domain"/>
    <property type="match status" value="2"/>
</dbReference>
<feature type="transmembrane region" description="Helical" evidence="11">
    <location>
        <begin position="236"/>
        <end position="254"/>
    </location>
</feature>
<protein>
    <recommendedName>
        <fullName evidence="16">Multidrug resistance-associated protein 1-like</fullName>
    </recommendedName>
</protein>
<dbReference type="FunFam" id="1.20.1560.10:FF:000020">
    <property type="entry name" value="ABC metal ion transporter"/>
    <property type="match status" value="1"/>
</dbReference>
<sequence length="1295" mass="145748">MAAWGGKENTFYQRLSPTGQKKCSPEENVFFFSKVTYSWFSRLISIGYKKPLERDDLFELNESDSPYSVCPNFEKQWRKEMQKSTTALTASYIKRVLFKKTTYHKPSLILPLWQTFKFLLIKVAFLKVTADILAFMSPLIMKAMITVSENHPSSYGSGYGYAIALFFVVLSQTLLQQLYQRNNMLTAVKIKTAVVGLIYKKALTLANSARRNYTTGEIVNLMSADAQQLMELTSNINLLWSAPFQIIMAVVCLWKELGPSVLAGVAVLLLVIPINALIAAKVKKLKKSQMRHSDQRVKLLSEMLHGIKILKLYAWEPAYQRKVMNIREREVDVLKSSGYLTTYSMLTLTCIPFMVSLATFGVFFQLDKENALTATKVFTSISLFNILRLPLFDLPSVISAVAQTKVSLSRLEDFLCAEDLNPEDVNTSYSGNHAVGFIGASFRWEKNGLPVLKNLTVSIPEGSLVAVVGQVGSGKSSFLSAILGEMEKLEGTVQRRGSVAYVSQQAWIQNDSLQENILFGENLNRPYYELVLESCALLPDLEQLPNGDQTEIGERGVNISGGQKQRVSLARAVYSNADLYLLDDPLSAVDVHVGKHLFEKLIGPSGLLKSKTRILVTHNLNLLPHTDLIIVMEEGRISQMGAYQELISKRANFAELIQVFSTEHASEETTQMKVSSSKEKGQLGRSLQQKELLKHEDSSFDQWKTLTNNKEKVATGGMKMSVVLKYLQAFKWRWMWLTIATYLGQNALAIAQNVWLSTWTSETAKVSDFTEWKQSQNYKLLIYGLLGLIQGLLVCCGAYVLTKGSLSASRALHHQLLDNVLHLPFQHFETNPVGQIINRFTKDLFIVDIRFHYYLRTWLNCTLDVIGTILVITSASPLFIVVIIPLGYFYFTIQRYYIASSRQIRRLAGASHSPVISHFSETLVGRSTIRAFGHQERFIRKNNDVVYENLVYFYNNVISNRWLSVRLEFLGNLMVLFAALFVVLVGNTVSSSTVGLSITYALNIIQSLNFWVRKACEIETNAVSIERVCEYAKMDKEQPWIMSKRPPVGWPDRGIIEFVNYKAQYRKDLGLALNDVSFRTQSKEKVGIVGRTGAGKSTLTNCLFRVVEGSEGKIIIDGIDISTIGLHDLRGNLNIIPQDPVLFSGTVQSNLDPLGKHSDLELWEVLELCDLKDFVQSLPKKLLHEISEGGENLSVGQRQLVCLARVLLRKTKILVLDEATASVDMETDNLVQSTIKREFYNCTILTIAHRLHTVMDSDRVLVLDAGRILEYDTPHNLLQGKGAFSEMVAEAGIRR</sequence>
<dbReference type="CDD" id="cd18595">
    <property type="entry name" value="ABC_6TM_MRP1_2_3_6_D1_like"/>
    <property type="match status" value="1"/>
</dbReference>
<evidence type="ECO:0000256" key="8">
    <source>
        <dbReference type="ARBA" id="ARBA00022840"/>
    </source>
</evidence>
<dbReference type="InterPro" id="IPR050173">
    <property type="entry name" value="ABC_transporter_C-like"/>
</dbReference>
<accession>A0A8C3KKA8</accession>
<feature type="domain" description="ABC transmembrane type-1" evidence="13">
    <location>
        <begin position="736"/>
        <end position="1010"/>
    </location>
</feature>
<dbReference type="GO" id="GO:0000323">
    <property type="term" value="C:lytic vacuole"/>
    <property type="evidence" value="ECO:0007669"/>
    <property type="project" value="UniProtKB-ARBA"/>
</dbReference>
<dbReference type="GO" id="GO:0005524">
    <property type="term" value="F:ATP binding"/>
    <property type="evidence" value="ECO:0007669"/>
    <property type="project" value="UniProtKB-KW"/>
</dbReference>
<feature type="domain" description="ABC transporter" evidence="12">
    <location>
        <begin position="1056"/>
        <end position="1290"/>
    </location>
</feature>
<feature type="domain" description="ABC transporter" evidence="12">
    <location>
        <begin position="435"/>
        <end position="659"/>
    </location>
</feature>
<keyword evidence="9 11" id="KW-1133">Transmembrane helix</keyword>
<dbReference type="Gene3D" id="3.40.50.300">
    <property type="entry name" value="P-loop containing nucleotide triphosphate hydrolases"/>
    <property type="match status" value="2"/>
</dbReference>
<reference evidence="14" key="2">
    <citation type="submission" date="2025-09" db="UniProtKB">
        <authorList>
            <consortium name="Ensembl"/>
        </authorList>
    </citation>
    <scope>IDENTIFICATION</scope>
</reference>
<feature type="transmembrane region" description="Helical" evidence="11">
    <location>
        <begin position="780"/>
        <end position="801"/>
    </location>
</feature>
<dbReference type="PROSITE" id="PS50893">
    <property type="entry name" value="ABC_TRANSPORTER_2"/>
    <property type="match status" value="2"/>
</dbReference>
<keyword evidence="6" id="KW-0677">Repeat</keyword>
<evidence type="ECO:0008006" key="16">
    <source>
        <dbReference type="Google" id="ProtNLM"/>
    </source>
</evidence>
<dbReference type="InterPro" id="IPR003593">
    <property type="entry name" value="AAA+_ATPase"/>
</dbReference>
<evidence type="ECO:0000256" key="2">
    <source>
        <dbReference type="ARBA" id="ARBA00009726"/>
    </source>
</evidence>
<feature type="transmembrane region" description="Helical" evidence="11">
    <location>
        <begin position="119"/>
        <end position="139"/>
    </location>
</feature>
<name>A0A8C3KKA8_9CHAR</name>
<dbReference type="InterPro" id="IPR003439">
    <property type="entry name" value="ABC_transporter-like_ATP-bd"/>
</dbReference>
<feature type="transmembrane region" description="Helical" evidence="11">
    <location>
        <begin position="159"/>
        <end position="179"/>
    </location>
</feature>
<keyword evidence="10 11" id="KW-0472">Membrane</keyword>
<evidence type="ECO:0000259" key="13">
    <source>
        <dbReference type="PROSITE" id="PS50929"/>
    </source>
</evidence>
<evidence type="ECO:0000256" key="11">
    <source>
        <dbReference type="SAM" id="Phobius"/>
    </source>
</evidence>
<feature type="transmembrane region" description="Helical" evidence="11">
    <location>
        <begin position="343"/>
        <end position="366"/>
    </location>
</feature>
<keyword evidence="4" id="KW-0926">Vacuole</keyword>
<evidence type="ECO:0000256" key="10">
    <source>
        <dbReference type="ARBA" id="ARBA00023136"/>
    </source>
</evidence>
<comment type="similarity">
    <text evidence="2">Belongs to the ABC transporter superfamily. ABCC family. Conjugate transporter (TC 3.A.1.208) subfamily.</text>
</comment>
<reference evidence="14" key="1">
    <citation type="submission" date="2025-08" db="UniProtKB">
        <authorList>
            <consortium name="Ensembl"/>
        </authorList>
    </citation>
    <scope>IDENTIFICATION</scope>
</reference>
<feature type="transmembrane region" description="Helical" evidence="11">
    <location>
        <begin position="878"/>
        <end position="898"/>
    </location>
</feature>
<evidence type="ECO:0000256" key="7">
    <source>
        <dbReference type="ARBA" id="ARBA00022741"/>
    </source>
</evidence>
<dbReference type="PANTHER" id="PTHR24223:SF166">
    <property type="entry name" value="MULTIDRUG RESISTANCE-ASSOCIATED PROTEIN 1-LIKE"/>
    <property type="match status" value="1"/>
</dbReference>
<dbReference type="FunFam" id="3.40.50.300:FF:000997">
    <property type="entry name" value="Multidrug resistance-associated protein 1"/>
    <property type="match status" value="1"/>
</dbReference>
<dbReference type="Proteomes" id="UP000694419">
    <property type="component" value="Unplaced"/>
</dbReference>
<keyword evidence="7" id="KW-0547">Nucleotide-binding</keyword>
<dbReference type="PROSITE" id="PS00211">
    <property type="entry name" value="ABC_TRANSPORTER_1"/>
    <property type="match status" value="2"/>
</dbReference>
<dbReference type="Pfam" id="PF00005">
    <property type="entry name" value="ABC_tran"/>
    <property type="match status" value="2"/>
</dbReference>
<dbReference type="GO" id="GO:0005774">
    <property type="term" value="C:vacuolar membrane"/>
    <property type="evidence" value="ECO:0007669"/>
    <property type="project" value="UniProtKB-SubCell"/>
</dbReference>
<dbReference type="SMART" id="SM00382">
    <property type="entry name" value="AAA"/>
    <property type="match status" value="2"/>
</dbReference>
<evidence type="ECO:0000259" key="12">
    <source>
        <dbReference type="PROSITE" id="PS50893"/>
    </source>
</evidence>
<dbReference type="GO" id="GO:0016887">
    <property type="term" value="F:ATP hydrolysis activity"/>
    <property type="evidence" value="ECO:0007669"/>
    <property type="project" value="InterPro"/>
</dbReference>
<evidence type="ECO:0000256" key="5">
    <source>
        <dbReference type="ARBA" id="ARBA00022692"/>
    </source>
</evidence>
<evidence type="ECO:0000256" key="3">
    <source>
        <dbReference type="ARBA" id="ARBA00022448"/>
    </source>
</evidence>
<feature type="transmembrane region" description="Helical" evidence="11">
    <location>
        <begin position="734"/>
        <end position="755"/>
    </location>
</feature>
<dbReference type="SUPFAM" id="SSF90123">
    <property type="entry name" value="ABC transporter transmembrane region"/>
    <property type="match status" value="2"/>
</dbReference>
<dbReference type="CDD" id="cd18603">
    <property type="entry name" value="ABC_6TM_MRP1_2_3_6_D2_like"/>
    <property type="match status" value="1"/>
</dbReference>
<dbReference type="InterPro" id="IPR027417">
    <property type="entry name" value="P-loop_NTPase"/>
</dbReference>
<proteinExistence type="inferred from homology"/>
<keyword evidence="5 11" id="KW-0812">Transmembrane</keyword>
<dbReference type="CDD" id="cd03244">
    <property type="entry name" value="ABCC_MRP_domain2"/>
    <property type="match status" value="1"/>
</dbReference>
<dbReference type="GO" id="GO:0140359">
    <property type="term" value="F:ABC-type transporter activity"/>
    <property type="evidence" value="ECO:0007669"/>
    <property type="project" value="InterPro"/>
</dbReference>
<dbReference type="PROSITE" id="PS50929">
    <property type="entry name" value="ABC_TM1F"/>
    <property type="match status" value="2"/>
</dbReference>
<dbReference type="InterPro" id="IPR017871">
    <property type="entry name" value="ABC_transporter-like_CS"/>
</dbReference>
<dbReference type="CDD" id="cd03250">
    <property type="entry name" value="ABCC_MRP_domain1"/>
    <property type="match status" value="1"/>
</dbReference>
<dbReference type="SUPFAM" id="SSF52540">
    <property type="entry name" value="P-loop containing nucleoside triphosphate hydrolases"/>
    <property type="match status" value="2"/>
</dbReference>
<evidence type="ECO:0000256" key="1">
    <source>
        <dbReference type="ARBA" id="ARBA00004128"/>
    </source>
</evidence>
<dbReference type="FunFam" id="1.20.1560.10:FF:000010">
    <property type="entry name" value="Multidrug resistance-associated ABC transporter"/>
    <property type="match status" value="1"/>
</dbReference>
<evidence type="ECO:0000313" key="14">
    <source>
        <dbReference type="Ensembl" id="ENSCPGP00000023678.1"/>
    </source>
</evidence>
<dbReference type="InterPro" id="IPR011527">
    <property type="entry name" value="ABC1_TM_dom"/>
</dbReference>
<evidence type="ECO:0000313" key="15">
    <source>
        <dbReference type="Proteomes" id="UP000694419"/>
    </source>
</evidence>
<organism evidence="14 15">
    <name type="scientific">Calidris pygmaea</name>
    <name type="common">Spoon-billed sandpiper</name>
    <dbReference type="NCBI Taxonomy" id="425635"/>
    <lineage>
        <taxon>Eukaryota</taxon>
        <taxon>Metazoa</taxon>
        <taxon>Chordata</taxon>
        <taxon>Craniata</taxon>
        <taxon>Vertebrata</taxon>
        <taxon>Euteleostomi</taxon>
        <taxon>Archelosauria</taxon>
        <taxon>Archosauria</taxon>
        <taxon>Dinosauria</taxon>
        <taxon>Saurischia</taxon>
        <taxon>Theropoda</taxon>
        <taxon>Coelurosauria</taxon>
        <taxon>Aves</taxon>
        <taxon>Neognathae</taxon>
        <taxon>Neoaves</taxon>
        <taxon>Charadriiformes</taxon>
        <taxon>Scolopacidae</taxon>
        <taxon>Calidris</taxon>
    </lineage>
</organism>
<feature type="transmembrane region" description="Helical" evidence="11">
    <location>
        <begin position="260"/>
        <end position="278"/>
    </location>
</feature>
<dbReference type="PANTHER" id="PTHR24223">
    <property type="entry name" value="ATP-BINDING CASSETTE SUB-FAMILY C"/>
    <property type="match status" value="1"/>
</dbReference>
<evidence type="ECO:0000256" key="9">
    <source>
        <dbReference type="ARBA" id="ARBA00022989"/>
    </source>
</evidence>
<feature type="domain" description="ABC transmembrane type-1" evidence="13">
    <location>
        <begin position="123"/>
        <end position="403"/>
    </location>
</feature>
<dbReference type="FunFam" id="3.40.50.300:FF:000074">
    <property type="entry name" value="Multidrug resistance-associated protein 5 isoform 1"/>
    <property type="match status" value="1"/>
</dbReference>
<dbReference type="InterPro" id="IPR036640">
    <property type="entry name" value="ABC1_TM_sf"/>
</dbReference>
<dbReference type="Pfam" id="PF00664">
    <property type="entry name" value="ABC_membrane"/>
    <property type="match status" value="2"/>
</dbReference>
<dbReference type="Ensembl" id="ENSCPGT00000025871.1">
    <property type="protein sequence ID" value="ENSCPGP00000023678.1"/>
    <property type="gene ID" value="ENSCPGG00000016374.1"/>
</dbReference>
<keyword evidence="3" id="KW-0813">Transport</keyword>
<keyword evidence="8" id="KW-0067">ATP-binding</keyword>